<feature type="transmembrane region" description="Helical" evidence="3">
    <location>
        <begin position="365"/>
        <end position="387"/>
    </location>
</feature>
<evidence type="ECO:0000256" key="2">
    <source>
        <dbReference type="SAM" id="MobiDB-lite"/>
    </source>
</evidence>
<evidence type="ECO:0000256" key="3">
    <source>
        <dbReference type="SAM" id="Phobius"/>
    </source>
</evidence>
<reference evidence="5" key="1">
    <citation type="journal article" date="2023" name="Access Microbiol">
        <title>De-novo genome assembly for Akanthomyces muscarius, a biocontrol agent of insect agricultural pests.</title>
        <authorList>
            <person name="Erdos Z."/>
            <person name="Studholme D.J."/>
            <person name="Raymond B."/>
            <person name="Sharma M."/>
        </authorList>
    </citation>
    <scope>NUCLEOTIDE SEQUENCE</scope>
    <source>
        <strain evidence="5">Ve6</strain>
    </source>
</reference>
<protein>
    <submittedName>
        <fullName evidence="5">Uncharacterized protein</fullName>
    </submittedName>
</protein>
<keyword evidence="3" id="KW-0472">Membrane</keyword>
<proteinExistence type="predicted"/>
<keyword evidence="3" id="KW-0812">Transmembrane</keyword>
<evidence type="ECO:0000256" key="1">
    <source>
        <dbReference type="SAM" id="Coils"/>
    </source>
</evidence>
<evidence type="ECO:0000256" key="4">
    <source>
        <dbReference type="SAM" id="SignalP"/>
    </source>
</evidence>
<feature type="signal peptide" evidence="4">
    <location>
        <begin position="1"/>
        <end position="18"/>
    </location>
</feature>
<dbReference type="GeneID" id="80894082"/>
<dbReference type="EMBL" id="JAJHUN010000001">
    <property type="protein sequence ID" value="KAJ4165285.1"/>
    <property type="molecule type" value="Genomic_DNA"/>
</dbReference>
<gene>
    <name evidence="5" type="ORF">LMH87_006923</name>
</gene>
<keyword evidence="4" id="KW-0732">Signal</keyword>
<dbReference type="RefSeq" id="XP_056060200.1">
    <property type="nucleotide sequence ID" value="XM_056191931.1"/>
</dbReference>
<feature type="chain" id="PRO_5040965769" evidence="4">
    <location>
        <begin position="19"/>
        <end position="505"/>
    </location>
</feature>
<name>A0A9W8QPU0_AKAMU</name>
<dbReference type="AlphaFoldDB" id="A0A9W8QPU0"/>
<comment type="caution">
    <text evidence="5">The sequence shown here is derived from an EMBL/GenBank/DDBJ whole genome shotgun (WGS) entry which is preliminary data.</text>
</comment>
<keyword evidence="3" id="KW-1133">Transmembrane helix</keyword>
<dbReference type="Proteomes" id="UP001144673">
    <property type="component" value="Chromosome 1"/>
</dbReference>
<organism evidence="5 6">
    <name type="scientific">Akanthomyces muscarius</name>
    <name type="common">Entomopathogenic fungus</name>
    <name type="synonym">Lecanicillium muscarium</name>
    <dbReference type="NCBI Taxonomy" id="2231603"/>
    <lineage>
        <taxon>Eukaryota</taxon>
        <taxon>Fungi</taxon>
        <taxon>Dikarya</taxon>
        <taxon>Ascomycota</taxon>
        <taxon>Pezizomycotina</taxon>
        <taxon>Sordariomycetes</taxon>
        <taxon>Hypocreomycetidae</taxon>
        <taxon>Hypocreales</taxon>
        <taxon>Cordycipitaceae</taxon>
        <taxon>Akanthomyces</taxon>
    </lineage>
</organism>
<keyword evidence="6" id="KW-1185">Reference proteome</keyword>
<keyword evidence="1" id="KW-0175">Coiled coil</keyword>
<evidence type="ECO:0000313" key="5">
    <source>
        <dbReference type="EMBL" id="KAJ4165285.1"/>
    </source>
</evidence>
<feature type="coiled-coil region" evidence="1">
    <location>
        <begin position="201"/>
        <end position="228"/>
    </location>
</feature>
<feature type="region of interest" description="Disordered" evidence="2">
    <location>
        <begin position="480"/>
        <end position="505"/>
    </location>
</feature>
<sequence>MRAFTKAAALLLVHSVAGESMPGPVRRVSATETIPTAYITLNVPVDGTETQLVPLRLDLAEGEEPCSPAQVRVNGQPLAQDADGFGQGVLTLDHDITITSNWTFACQSLKQALTVNVHSVNGNPAVDPTFFIAHFYQTTPVQIATVENVADVRYLHLHTTVTESLADSGEEHADVTNGEASEYYDEYPVPVPVLGEGNGGVDEEVAQLKELRRQARELVAMIRDQEDAIMDKLEYNVQEKLAAEPAPTPLGECRDVRCAFKALVYRFRHSHEEVCESGSGWRALFGCAPEEQPWMENEDMYDEEYDAEMDWSPEDMEDYDEGMDFVDDMEWLDITNEDWDSEEAFYTNYEEDMLAMYYESARKRMLMLVAETAVIVGAAVFCITSLIRRLTTGRGRCLRPRTSNELPLYQDARYFDEPKTLLSFDDKSTATASGYPDDEKAILLAAEQQAAKKTSVAEEIAELRKAASVVSDLVAVEAAERRSSVDYDDEAPPAYEHGNEREHSL</sequence>
<dbReference type="KEGG" id="amus:LMH87_006923"/>
<evidence type="ECO:0000313" key="6">
    <source>
        <dbReference type="Proteomes" id="UP001144673"/>
    </source>
</evidence>
<accession>A0A9W8QPU0</accession>